<name>A0ABR2LNV2_9ASPA</name>
<evidence type="ECO:0000256" key="1">
    <source>
        <dbReference type="SAM" id="MobiDB-lite"/>
    </source>
</evidence>
<evidence type="ECO:0000313" key="2">
    <source>
        <dbReference type="EMBL" id="KAK8946003.1"/>
    </source>
</evidence>
<accession>A0ABR2LNV2</accession>
<gene>
    <name evidence="2" type="ORF">KSP40_PGU006848</name>
</gene>
<comment type="caution">
    <text evidence="2">The sequence shown here is derived from an EMBL/GenBank/DDBJ whole genome shotgun (WGS) entry which is preliminary data.</text>
</comment>
<dbReference type="Proteomes" id="UP001412067">
    <property type="component" value="Unassembled WGS sequence"/>
</dbReference>
<feature type="compositionally biased region" description="Basic and acidic residues" evidence="1">
    <location>
        <begin position="14"/>
        <end position="35"/>
    </location>
</feature>
<organism evidence="2 3">
    <name type="scientific">Platanthera guangdongensis</name>
    <dbReference type="NCBI Taxonomy" id="2320717"/>
    <lineage>
        <taxon>Eukaryota</taxon>
        <taxon>Viridiplantae</taxon>
        <taxon>Streptophyta</taxon>
        <taxon>Embryophyta</taxon>
        <taxon>Tracheophyta</taxon>
        <taxon>Spermatophyta</taxon>
        <taxon>Magnoliopsida</taxon>
        <taxon>Liliopsida</taxon>
        <taxon>Asparagales</taxon>
        <taxon>Orchidaceae</taxon>
        <taxon>Orchidoideae</taxon>
        <taxon>Orchideae</taxon>
        <taxon>Orchidinae</taxon>
        <taxon>Platanthera</taxon>
    </lineage>
</organism>
<feature type="region of interest" description="Disordered" evidence="1">
    <location>
        <begin position="14"/>
        <end position="59"/>
    </location>
</feature>
<sequence length="127" mass="14244">MSVINRIMEKRAGQRLFTEDERPAEGHKLPRKSVDQNKGQEASNHDNSHHQTSHTPRLYHSASRNLCLIDDSYLPLRVSKNKIRAVNFLLEGIHLAAAMEATFLGACARVHPTILYDIISNAAGSSW</sequence>
<evidence type="ECO:0000313" key="3">
    <source>
        <dbReference type="Proteomes" id="UP001412067"/>
    </source>
</evidence>
<reference evidence="2 3" key="1">
    <citation type="journal article" date="2022" name="Nat. Plants">
        <title>Genomes of leafy and leafless Platanthera orchids illuminate the evolution of mycoheterotrophy.</title>
        <authorList>
            <person name="Li M.H."/>
            <person name="Liu K.W."/>
            <person name="Li Z."/>
            <person name="Lu H.C."/>
            <person name="Ye Q.L."/>
            <person name="Zhang D."/>
            <person name="Wang J.Y."/>
            <person name="Li Y.F."/>
            <person name="Zhong Z.M."/>
            <person name="Liu X."/>
            <person name="Yu X."/>
            <person name="Liu D.K."/>
            <person name="Tu X.D."/>
            <person name="Liu B."/>
            <person name="Hao Y."/>
            <person name="Liao X.Y."/>
            <person name="Jiang Y.T."/>
            <person name="Sun W.H."/>
            <person name="Chen J."/>
            <person name="Chen Y.Q."/>
            <person name="Ai Y."/>
            <person name="Zhai J.W."/>
            <person name="Wu S.S."/>
            <person name="Zhou Z."/>
            <person name="Hsiao Y.Y."/>
            <person name="Wu W.L."/>
            <person name="Chen Y.Y."/>
            <person name="Lin Y.F."/>
            <person name="Hsu J.L."/>
            <person name="Li C.Y."/>
            <person name="Wang Z.W."/>
            <person name="Zhao X."/>
            <person name="Zhong W.Y."/>
            <person name="Ma X.K."/>
            <person name="Ma L."/>
            <person name="Huang J."/>
            <person name="Chen G.Z."/>
            <person name="Huang M.Z."/>
            <person name="Huang L."/>
            <person name="Peng D.H."/>
            <person name="Luo Y.B."/>
            <person name="Zou S.Q."/>
            <person name="Chen S.P."/>
            <person name="Lan S."/>
            <person name="Tsai W.C."/>
            <person name="Van de Peer Y."/>
            <person name="Liu Z.J."/>
        </authorList>
    </citation>
    <scope>NUCLEOTIDE SEQUENCE [LARGE SCALE GENOMIC DNA]</scope>
    <source>
        <strain evidence="2">Lor288</strain>
    </source>
</reference>
<protein>
    <submittedName>
        <fullName evidence="2">Uncharacterized protein</fullName>
    </submittedName>
</protein>
<proteinExistence type="predicted"/>
<dbReference type="EMBL" id="JBBWWR010000017">
    <property type="protein sequence ID" value="KAK8946003.1"/>
    <property type="molecule type" value="Genomic_DNA"/>
</dbReference>
<keyword evidence="3" id="KW-1185">Reference proteome</keyword>